<dbReference type="Pfam" id="PF13537">
    <property type="entry name" value="GATase_7"/>
    <property type="match status" value="1"/>
</dbReference>
<dbReference type="InterPro" id="IPR033738">
    <property type="entry name" value="AsnB_N"/>
</dbReference>
<dbReference type="GO" id="GO:0004066">
    <property type="term" value="F:asparagine synthase (glutamine-hydrolyzing) activity"/>
    <property type="evidence" value="ECO:0007669"/>
    <property type="project" value="UniProtKB-EC"/>
</dbReference>
<dbReference type="Gene3D" id="3.40.50.620">
    <property type="entry name" value="HUPs"/>
    <property type="match status" value="1"/>
</dbReference>
<comment type="similarity">
    <text evidence="2">Belongs to the asparagine synthetase family.</text>
</comment>
<proteinExistence type="inferred from homology"/>
<dbReference type="STRING" id="488533.SAMN04487960_103246"/>
<feature type="site" description="Important for beta-aspartyl-AMP intermediate formation" evidence="10">
    <location>
        <position position="357"/>
    </location>
</feature>
<dbReference type="GO" id="GO:0006529">
    <property type="term" value="P:asparagine biosynthetic process"/>
    <property type="evidence" value="ECO:0007669"/>
    <property type="project" value="UniProtKB-KW"/>
</dbReference>
<dbReference type="EMBL" id="FNNE01000003">
    <property type="protein sequence ID" value="SDW60258.1"/>
    <property type="molecule type" value="Genomic_DNA"/>
</dbReference>
<dbReference type="InterPro" id="IPR017932">
    <property type="entry name" value="GATase_2_dom"/>
</dbReference>
<feature type="domain" description="Glutamine amidotransferase type-2" evidence="11">
    <location>
        <begin position="2"/>
        <end position="209"/>
    </location>
</feature>
<dbReference type="AlphaFoldDB" id="A0A1H2UW83"/>
<dbReference type="PROSITE" id="PS51278">
    <property type="entry name" value="GATASE_TYPE_2"/>
    <property type="match status" value="1"/>
</dbReference>
<feature type="binding site" evidence="9">
    <location>
        <position position="95"/>
    </location>
    <ligand>
        <name>L-glutamine</name>
        <dbReference type="ChEBI" id="CHEBI:58359"/>
    </ligand>
</feature>
<sequence length="607" mass="68710">MCGIAGIVNFNNGSYKENLEKMKDSISHRGPDGYGIEELTGANLVHTRLSIVDLEGGKQPMYSTDGRFCITFNGEIYGFKELAKETGYNFSTCSDTEVILAMYIKYGKSMMSKLSGMFSFAIWDNLSKSLFCARDRFGEKPFYYAFGRSGEFVFASEPKSIIASGLISNELDENSICHYLKKLYVHPSTSIYKKISVLRPGFFLEVNKDGVNETRYWSFPDTRKDSVTLDQAVETVSFLLKSSVEKQLIADVPIGAFLSGGVDSSSVVSVASSIKPDLMTMSYRFKSGFDEGEYAKTIAEIYGTNHIELYEEPFDLLEILKNLSFVYDEPFADSSSVPTYQICKEASKHCKVALTGDGADELFGGYTWKYRPLVYQAIFGNSNYFRTLALYIVSGILKSFSKKALNIHRYYALKNVVLERDVNSSVDDLYWFFSDKEISKLGVKKTSDNLERWFDGSGRLLDFNDALKVDLSDYMVGDILVKTDRASMANGLELRSPFLDKELAEYVISLPGRLKLDKKSDKIILRTAFAKQWPDRIKYRSKQGFGSPIEGWLTSPSLDDAKDFYFSKDSRISKFLNPDQVQAYKNSNDSKTWALLIFSMWCERWAV</sequence>
<dbReference type="EC" id="6.3.5.4" evidence="3"/>
<dbReference type="RefSeq" id="WP_091812069.1">
    <property type="nucleotide sequence ID" value="NZ_FNNE01000003.1"/>
</dbReference>
<dbReference type="GO" id="GO:0005829">
    <property type="term" value="C:cytosol"/>
    <property type="evidence" value="ECO:0007669"/>
    <property type="project" value="TreeGrafter"/>
</dbReference>
<keyword evidence="4 9" id="KW-0547">Nucleotide-binding</keyword>
<comment type="catalytic activity">
    <reaction evidence="7">
        <text>L-aspartate + L-glutamine + ATP + H2O = L-asparagine + L-glutamate + AMP + diphosphate + H(+)</text>
        <dbReference type="Rhea" id="RHEA:12228"/>
        <dbReference type="ChEBI" id="CHEBI:15377"/>
        <dbReference type="ChEBI" id="CHEBI:15378"/>
        <dbReference type="ChEBI" id="CHEBI:29985"/>
        <dbReference type="ChEBI" id="CHEBI:29991"/>
        <dbReference type="ChEBI" id="CHEBI:30616"/>
        <dbReference type="ChEBI" id="CHEBI:33019"/>
        <dbReference type="ChEBI" id="CHEBI:58048"/>
        <dbReference type="ChEBI" id="CHEBI:58359"/>
        <dbReference type="ChEBI" id="CHEBI:456215"/>
        <dbReference type="EC" id="6.3.5.4"/>
    </reaction>
</comment>
<gene>
    <name evidence="12" type="ORF">SAMN04487960_103246</name>
</gene>
<evidence type="ECO:0000256" key="6">
    <source>
        <dbReference type="ARBA" id="ARBA00022962"/>
    </source>
</evidence>
<organism evidence="12 13">
    <name type="scientific">Marinobacter mobilis</name>
    <dbReference type="NCBI Taxonomy" id="488533"/>
    <lineage>
        <taxon>Bacteria</taxon>
        <taxon>Pseudomonadati</taxon>
        <taxon>Pseudomonadota</taxon>
        <taxon>Gammaproteobacteria</taxon>
        <taxon>Pseudomonadales</taxon>
        <taxon>Marinobacteraceae</taxon>
        <taxon>Marinobacter</taxon>
    </lineage>
</organism>
<dbReference type="SUPFAM" id="SSF52402">
    <property type="entry name" value="Adenine nucleotide alpha hydrolases-like"/>
    <property type="match status" value="1"/>
</dbReference>
<keyword evidence="6 8" id="KW-0315">Glutamine amidotransferase</keyword>
<dbReference type="CDD" id="cd00712">
    <property type="entry name" value="AsnB"/>
    <property type="match status" value="1"/>
</dbReference>
<dbReference type="PANTHER" id="PTHR43284:SF1">
    <property type="entry name" value="ASPARAGINE SYNTHETASE"/>
    <property type="match status" value="1"/>
</dbReference>
<dbReference type="InterPro" id="IPR001962">
    <property type="entry name" value="Asn_synthase"/>
</dbReference>
<evidence type="ECO:0000256" key="4">
    <source>
        <dbReference type="ARBA" id="ARBA00022741"/>
    </source>
</evidence>
<evidence type="ECO:0000256" key="5">
    <source>
        <dbReference type="ARBA" id="ARBA00022840"/>
    </source>
</evidence>
<evidence type="ECO:0000256" key="10">
    <source>
        <dbReference type="PIRSR" id="PIRSR001589-3"/>
    </source>
</evidence>
<dbReference type="SUPFAM" id="SSF56235">
    <property type="entry name" value="N-terminal nucleophile aminohydrolases (Ntn hydrolases)"/>
    <property type="match status" value="1"/>
</dbReference>
<dbReference type="GO" id="GO:0005524">
    <property type="term" value="F:ATP binding"/>
    <property type="evidence" value="ECO:0007669"/>
    <property type="project" value="UniProtKB-KW"/>
</dbReference>
<protein>
    <recommendedName>
        <fullName evidence="3">asparagine synthase (glutamine-hydrolyzing)</fullName>
        <ecNumber evidence="3">6.3.5.4</ecNumber>
    </recommendedName>
</protein>
<evidence type="ECO:0000313" key="13">
    <source>
        <dbReference type="Proteomes" id="UP000199675"/>
    </source>
</evidence>
<keyword evidence="5 9" id="KW-0067">ATP-binding</keyword>
<keyword evidence="8" id="KW-0061">Asparagine biosynthesis</keyword>
<evidence type="ECO:0000256" key="2">
    <source>
        <dbReference type="ARBA" id="ARBA00005752"/>
    </source>
</evidence>
<evidence type="ECO:0000256" key="1">
    <source>
        <dbReference type="ARBA" id="ARBA00005187"/>
    </source>
</evidence>
<dbReference type="NCBIfam" id="TIGR01536">
    <property type="entry name" value="asn_synth_AEB"/>
    <property type="match status" value="1"/>
</dbReference>
<evidence type="ECO:0000256" key="8">
    <source>
        <dbReference type="PIRSR" id="PIRSR001589-1"/>
    </source>
</evidence>
<evidence type="ECO:0000256" key="7">
    <source>
        <dbReference type="ARBA" id="ARBA00048741"/>
    </source>
</evidence>
<dbReference type="Gene3D" id="3.60.20.10">
    <property type="entry name" value="Glutamine Phosphoribosylpyrophosphate, subunit 1, domain 1"/>
    <property type="match status" value="1"/>
</dbReference>
<reference evidence="12 13" key="1">
    <citation type="submission" date="2016-10" db="EMBL/GenBank/DDBJ databases">
        <authorList>
            <person name="de Groot N.N."/>
        </authorList>
    </citation>
    <scope>NUCLEOTIDE SEQUENCE [LARGE SCALE GENOMIC DNA]</scope>
    <source>
        <strain evidence="12 13">CGMCC 1.7059</strain>
    </source>
</reference>
<keyword evidence="8" id="KW-0028">Amino-acid biosynthesis</keyword>
<dbReference type="PANTHER" id="PTHR43284">
    <property type="entry name" value="ASPARAGINE SYNTHETASE (GLUTAMINE-HYDROLYZING)"/>
    <property type="match status" value="1"/>
</dbReference>
<dbReference type="InterPro" id="IPR014729">
    <property type="entry name" value="Rossmann-like_a/b/a_fold"/>
</dbReference>
<name>A0A1H2UW83_9GAMM</name>
<evidence type="ECO:0000256" key="3">
    <source>
        <dbReference type="ARBA" id="ARBA00012737"/>
    </source>
</evidence>
<dbReference type="OrthoDB" id="9763290at2"/>
<dbReference type="InterPro" id="IPR006426">
    <property type="entry name" value="Asn_synth_AEB"/>
</dbReference>
<comment type="pathway">
    <text evidence="1">Amino-acid biosynthesis; L-asparagine biosynthesis; L-asparagine from L-aspartate (L-Gln route): step 1/1.</text>
</comment>
<evidence type="ECO:0000256" key="9">
    <source>
        <dbReference type="PIRSR" id="PIRSR001589-2"/>
    </source>
</evidence>
<dbReference type="PIRSF" id="PIRSF001589">
    <property type="entry name" value="Asn_synthetase_glu-h"/>
    <property type="match status" value="1"/>
</dbReference>
<dbReference type="Proteomes" id="UP000199675">
    <property type="component" value="Unassembled WGS sequence"/>
</dbReference>
<dbReference type="Pfam" id="PF00733">
    <property type="entry name" value="Asn_synthase"/>
    <property type="match status" value="1"/>
</dbReference>
<dbReference type="CDD" id="cd01991">
    <property type="entry name" value="Asn_synthase_B_C"/>
    <property type="match status" value="1"/>
</dbReference>
<dbReference type="InterPro" id="IPR029055">
    <property type="entry name" value="Ntn_hydrolases_N"/>
</dbReference>
<evidence type="ECO:0000313" key="12">
    <source>
        <dbReference type="EMBL" id="SDW60258.1"/>
    </source>
</evidence>
<keyword evidence="13" id="KW-1185">Reference proteome</keyword>
<evidence type="ECO:0000259" key="11">
    <source>
        <dbReference type="PROSITE" id="PS51278"/>
    </source>
</evidence>
<dbReference type="InterPro" id="IPR051786">
    <property type="entry name" value="ASN_synthetase/amidase"/>
</dbReference>
<accession>A0A1H2UW83</accession>
<feature type="active site" description="For GATase activity" evidence="8">
    <location>
        <position position="2"/>
    </location>
</feature>